<feature type="repeat" description="ANK" evidence="3">
    <location>
        <begin position="155"/>
        <end position="183"/>
    </location>
</feature>
<evidence type="ECO:0000256" key="4">
    <source>
        <dbReference type="PROSITE-ProRule" id="PRU10141"/>
    </source>
</evidence>
<dbReference type="InterPro" id="IPR050663">
    <property type="entry name" value="Ankyrin-SOCS_Box"/>
</dbReference>
<keyword evidence="4" id="KW-0547">Nucleotide-binding</keyword>
<evidence type="ECO:0000259" key="6">
    <source>
        <dbReference type="PROSITE" id="PS50011"/>
    </source>
</evidence>
<dbReference type="SUPFAM" id="SSF56112">
    <property type="entry name" value="Protein kinase-like (PK-like)"/>
    <property type="match status" value="1"/>
</dbReference>
<dbReference type="PROSITE" id="PS50297">
    <property type="entry name" value="ANK_REP_REGION"/>
    <property type="match status" value="6"/>
</dbReference>
<evidence type="ECO:0000256" key="1">
    <source>
        <dbReference type="ARBA" id="ARBA00022737"/>
    </source>
</evidence>
<keyword evidence="4" id="KW-0067">ATP-binding</keyword>
<feature type="repeat" description="ANK" evidence="3">
    <location>
        <begin position="358"/>
        <end position="390"/>
    </location>
</feature>
<dbReference type="SMART" id="SM00248">
    <property type="entry name" value="ANK"/>
    <property type="match status" value="10"/>
</dbReference>
<dbReference type="PRINTS" id="PR01415">
    <property type="entry name" value="ANKYRIN"/>
</dbReference>
<dbReference type="InterPro" id="IPR011009">
    <property type="entry name" value="Kinase-like_dom_sf"/>
</dbReference>
<keyword evidence="2 3" id="KW-0040">ANK repeat</keyword>
<dbReference type="InterPro" id="IPR002110">
    <property type="entry name" value="Ankyrin_rpt"/>
</dbReference>
<keyword evidence="7" id="KW-1185">Reference proteome</keyword>
<dbReference type="PANTHER" id="PTHR24193:SF121">
    <property type="entry name" value="ADA2A-CONTAINING COMPLEX COMPONENT 3, ISOFORM D"/>
    <property type="match status" value="1"/>
</dbReference>
<dbReference type="GO" id="GO:0000976">
    <property type="term" value="F:transcription cis-regulatory region binding"/>
    <property type="evidence" value="ECO:0007669"/>
    <property type="project" value="TreeGrafter"/>
</dbReference>
<dbReference type="PROSITE" id="PS50088">
    <property type="entry name" value="ANK_REPEAT"/>
    <property type="match status" value="6"/>
</dbReference>
<reference evidence="8" key="1">
    <citation type="submission" date="2022-11" db="UniProtKB">
        <authorList>
            <consortium name="WormBaseParasite"/>
        </authorList>
    </citation>
    <scope>IDENTIFICATION</scope>
</reference>
<feature type="compositionally biased region" description="Basic and acidic residues" evidence="5">
    <location>
        <begin position="931"/>
        <end position="942"/>
    </location>
</feature>
<evidence type="ECO:0000256" key="5">
    <source>
        <dbReference type="SAM" id="MobiDB-lite"/>
    </source>
</evidence>
<evidence type="ECO:0000313" key="7">
    <source>
        <dbReference type="Proteomes" id="UP000887540"/>
    </source>
</evidence>
<organism evidence="7 8">
    <name type="scientific">Acrobeloides nanus</name>
    <dbReference type="NCBI Taxonomy" id="290746"/>
    <lineage>
        <taxon>Eukaryota</taxon>
        <taxon>Metazoa</taxon>
        <taxon>Ecdysozoa</taxon>
        <taxon>Nematoda</taxon>
        <taxon>Chromadorea</taxon>
        <taxon>Rhabditida</taxon>
        <taxon>Tylenchina</taxon>
        <taxon>Cephalobomorpha</taxon>
        <taxon>Cephaloboidea</taxon>
        <taxon>Cephalobidae</taxon>
        <taxon>Acrobeloides</taxon>
    </lineage>
</organism>
<accession>A0A914DDA5</accession>
<evidence type="ECO:0000256" key="3">
    <source>
        <dbReference type="PROSITE-ProRule" id="PRU00023"/>
    </source>
</evidence>
<dbReference type="InterPro" id="IPR017441">
    <property type="entry name" value="Protein_kinase_ATP_BS"/>
</dbReference>
<sequence>MGNFKSRPPLTCADELKKRISEGYAIVRSRLNDDIKPRFDSWNALHIACFQGTLQEVEEQLAHVSSIEEKVTSKELSLLHLICIGVCEEQCEKMNALLKKYGDDDAKRRALLHQNTHNGFNALHIAIYKGEKAVIETLLEAGADPNLFMPTVPPPLHLAAMSGNAEVISLLVAKGANLQIADFVQFTALHCAAYFANEMAARALIAAGADPNSSGGVHDRPLHIAASKANLSIASILLDASADPSLADDEGNTSLHFAAKTGHTTLISLLLKKNERTQQELVMKTNIYGDTPLHTACYNGRLEAVKQLLTVAGSSILNVENVFSETPLHATCTAGKSLELVAFLMRQPGVDPNYQGHDGHTALHSACYHGHLRIVQYLLDNGADQSLTARAIDNPLGSSEIGTPTHSSVTSTMFALTRLDSAGSIGDSSNSTLEWVPDQQQTPILWAYEKGHDQIVALLKHYANKRPDSDVCSEYSSGDSSYTPLPSPLGRLRSMTKEKAEILQLRAELRNVYHLSLIDIDLHEEIGSGSFGKVFKGVYRGKTVAVKRYRAVAFGCKTEVDMFCREVSIIYRMKHPNVIAFVGACLDDPSQFSIITEYVSGGSLFSLLHVQKRVFEMDLKLCIGVDITRGMRYLHELATRPVIHRDLNSHNILLHSTGRAVIADFGESRFVAQHEADNMTKQPGNLRWMAPEVFTQSCRYDQKVDVFSFALVVWEIHTAELPFSHLKPAAAAAEMAYKRSRPSLPAEPTSQFPEHIIKMLNSAWHPNPNLRPEFAQILPELEKHIIPDESRNFIVGDCQESDEILSETELEDDFELTCDQLKTVTKLKNQWEQLSIGDNAGISNILMNNHAPPGSQKSNNTRKTIETLRQRLDNHGYVSQAARAVTAAKNATKLRDSYVLARSANIAQRQSAFKENEVCVPGNFTTNLPSKSEKKKESKSVELDNFSLEIIEESHANEKDTSIKETSESESEKV</sequence>
<feature type="repeat" description="ANK" evidence="3">
    <location>
        <begin position="217"/>
        <end position="249"/>
    </location>
</feature>
<dbReference type="PROSITE" id="PS00107">
    <property type="entry name" value="PROTEIN_KINASE_ATP"/>
    <property type="match status" value="1"/>
</dbReference>
<keyword evidence="1" id="KW-0677">Repeat</keyword>
<dbReference type="PANTHER" id="PTHR24193">
    <property type="entry name" value="ANKYRIN REPEAT PROTEIN"/>
    <property type="match status" value="1"/>
</dbReference>
<dbReference type="GO" id="GO:0004672">
    <property type="term" value="F:protein kinase activity"/>
    <property type="evidence" value="ECO:0007669"/>
    <property type="project" value="InterPro"/>
</dbReference>
<evidence type="ECO:0000256" key="2">
    <source>
        <dbReference type="ARBA" id="ARBA00023043"/>
    </source>
</evidence>
<name>A0A914DDA5_9BILA</name>
<feature type="compositionally biased region" description="Basic and acidic residues" evidence="5">
    <location>
        <begin position="952"/>
        <end position="974"/>
    </location>
</feature>
<dbReference type="InterPro" id="IPR036770">
    <property type="entry name" value="Ankyrin_rpt-contain_sf"/>
</dbReference>
<dbReference type="Gene3D" id="1.10.510.10">
    <property type="entry name" value="Transferase(Phosphotransferase) domain 1"/>
    <property type="match status" value="1"/>
</dbReference>
<dbReference type="GO" id="GO:0005634">
    <property type="term" value="C:nucleus"/>
    <property type="evidence" value="ECO:0007669"/>
    <property type="project" value="TreeGrafter"/>
</dbReference>
<dbReference type="GO" id="GO:0045944">
    <property type="term" value="P:positive regulation of transcription by RNA polymerase II"/>
    <property type="evidence" value="ECO:0007669"/>
    <property type="project" value="TreeGrafter"/>
</dbReference>
<feature type="repeat" description="ANK" evidence="3">
    <location>
        <begin position="250"/>
        <end position="274"/>
    </location>
</feature>
<proteinExistence type="predicted"/>
<dbReference type="PROSITE" id="PS50011">
    <property type="entry name" value="PROTEIN_KINASE_DOM"/>
    <property type="match status" value="1"/>
</dbReference>
<dbReference type="InterPro" id="IPR001245">
    <property type="entry name" value="Ser-Thr/Tyr_kinase_cat_dom"/>
</dbReference>
<feature type="region of interest" description="Disordered" evidence="5">
    <location>
        <begin position="923"/>
        <end position="974"/>
    </location>
</feature>
<dbReference type="Proteomes" id="UP000887540">
    <property type="component" value="Unplaced"/>
</dbReference>
<dbReference type="WBParaSite" id="ACRNAN_scaffold2219.g18881.t1">
    <property type="protein sequence ID" value="ACRNAN_scaffold2219.g18881.t1"/>
    <property type="gene ID" value="ACRNAN_scaffold2219.g18881"/>
</dbReference>
<feature type="repeat" description="ANK" evidence="3">
    <location>
        <begin position="118"/>
        <end position="146"/>
    </location>
</feature>
<dbReference type="AlphaFoldDB" id="A0A914DDA5"/>
<dbReference type="Pfam" id="PF12796">
    <property type="entry name" value="Ank_2"/>
    <property type="match status" value="4"/>
</dbReference>
<feature type="repeat" description="ANK" evidence="3">
    <location>
        <begin position="288"/>
        <end position="321"/>
    </location>
</feature>
<protein>
    <submittedName>
        <fullName evidence="8">Protein kinase domain-containing protein</fullName>
    </submittedName>
</protein>
<dbReference type="Gene3D" id="1.25.40.20">
    <property type="entry name" value="Ankyrin repeat-containing domain"/>
    <property type="match status" value="3"/>
</dbReference>
<dbReference type="Pfam" id="PF07714">
    <property type="entry name" value="PK_Tyr_Ser-Thr"/>
    <property type="match status" value="1"/>
</dbReference>
<feature type="domain" description="Protein kinase" evidence="6">
    <location>
        <begin position="520"/>
        <end position="787"/>
    </location>
</feature>
<evidence type="ECO:0000313" key="8">
    <source>
        <dbReference type="WBParaSite" id="ACRNAN_scaffold2219.g18881.t1"/>
    </source>
</evidence>
<dbReference type="GO" id="GO:0005524">
    <property type="term" value="F:ATP binding"/>
    <property type="evidence" value="ECO:0007669"/>
    <property type="project" value="UniProtKB-UniRule"/>
</dbReference>
<dbReference type="SUPFAM" id="SSF48403">
    <property type="entry name" value="Ankyrin repeat"/>
    <property type="match status" value="1"/>
</dbReference>
<dbReference type="InterPro" id="IPR000719">
    <property type="entry name" value="Prot_kinase_dom"/>
</dbReference>
<feature type="binding site" evidence="4">
    <location>
        <position position="547"/>
    </location>
    <ligand>
        <name>ATP</name>
        <dbReference type="ChEBI" id="CHEBI:30616"/>
    </ligand>
</feature>